<dbReference type="AlphaFoldDB" id="A0A1Y6D2T5"/>
<dbReference type="PANTHER" id="PTHR41260:SF1">
    <property type="entry name" value="PROTEIN ECSC"/>
    <property type="match status" value="1"/>
</dbReference>
<dbReference type="EMBL" id="FXAM01000001">
    <property type="protein sequence ID" value="SMF94684.1"/>
    <property type="molecule type" value="Genomic_DNA"/>
</dbReference>
<dbReference type="InterPro" id="IPR024787">
    <property type="entry name" value="EcsC"/>
</dbReference>
<sequence>MNAISDSSATRLLPASAAPLSTEDIQALRLAHRRLECPGFAARMTSRIGAPIQRFFKALPESWHARMQASLGSHLERTLRIAILSLGKRPGRGGNARLHKAMGMLSGAVGGLFGLPAVLAELPVTSGIILRSIADIAQAQGEDLDDEETRLACMEVFALGGRSPSDDATDIGYYGIRLALGMHLTRISERVATVGIVRMNPPGLVRFIAEIAARFGVAVSQKAALQMVPLLGAGTGSLINLVFIEHFQEIARAHFTMRRLERTYGLELTRAEYERLTHGV</sequence>
<protein>
    <submittedName>
        <fullName evidence="1">EcsC protein family protein</fullName>
    </submittedName>
</protein>
<organism evidence="1 2">
    <name type="scientific">Methylomagnum ishizawai</name>
    <dbReference type="NCBI Taxonomy" id="1760988"/>
    <lineage>
        <taxon>Bacteria</taxon>
        <taxon>Pseudomonadati</taxon>
        <taxon>Pseudomonadota</taxon>
        <taxon>Gammaproteobacteria</taxon>
        <taxon>Methylococcales</taxon>
        <taxon>Methylococcaceae</taxon>
        <taxon>Methylomagnum</taxon>
    </lineage>
</organism>
<gene>
    <name evidence="1" type="ORF">SAMN02949497_2011</name>
</gene>
<dbReference type="Pfam" id="PF12787">
    <property type="entry name" value="EcsC"/>
    <property type="match status" value="1"/>
</dbReference>
<accession>A0A1Y6D2T5</accession>
<evidence type="ECO:0000313" key="2">
    <source>
        <dbReference type="Proteomes" id="UP000192923"/>
    </source>
</evidence>
<dbReference type="Proteomes" id="UP000192923">
    <property type="component" value="Unassembled WGS sequence"/>
</dbReference>
<dbReference type="PANTHER" id="PTHR41260">
    <property type="entry name" value="PROTEIN ECSC"/>
    <property type="match status" value="1"/>
</dbReference>
<dbReference type="OrthoDB" id="1238772at2"/>
<name>A0A1Y6D2T5_9GAMM</name>
<evidence type="ECO:0000313" key="1">
    <source>
        <dbReference type="EMBL" id="SMF94684.1"/>
    </source>
</evidence>
<dbReference type="RefSeq" id="WP_085212280.1">
    <property type="nucleotide sequence ID" value="NZ_FXAM01000001.1"/>
</dbReference>
<keyword evidence="2" id="KW-1185">Reference proteome</keyword>
<reference evidence="1 2" key="1">
    <citation type="submission" date="2016-12" db="EMBL/GenBank/DDBJ databases">
        <authorList>
            <person name="Song W.-J."/>
            <person name="Kurnit D.M."/>
        </authorList>
    </citation>
    <scope>NUCLEOTIDE SEQUENCE [LARGE SCALE GENOMIC DNA]</scope>
    <source>
        <strain evidence="1 2">175</strain>
    </source>
</reference>
<proteinExistence type="predicted"/>